<dbReference type="PANTHER" id="PTHR22600:SF57">
    <property type="entry name" value="BETA-N-ACETYLHEXOSAMINIDASE"/>
    <property type="match status" value="1"/>
</dbReference>
<dbReference type="InterPro" id="IPR025705">
    <property type="entry name" value="Beta_hexosaminidase_sua/sub"/>
</dbReference>
<dbReference type="GO" id="GO:0004563">
    <property type="term" value="F:beta-N-acetylhexosaminidase activity"/>
    <property type="evidence" value="ECO:0007669"/>
    <property type="project" value="UniProtKB-EC"/>
</dbReference>
<dbReference type="SUPFAM" id="SSF51445">
    <property type="entry name" value="(Trans)glycosidases"/>
    <property type="match status" value="1"/>
</dbReference>
<name>A0A7C4FHJ1_9CREN</name>
<evidence type="ECO:0000256" key="4">
    <source>
        <dbReference type="ARBA" id="ARBA00022801"/>
    </source>
</evidence>
<dbReference type="PRINTS" id="PR00738">
    <property type="entry name" value="GLHYDRLASE20"/>
</dbReference>
<feature type="domain" description="Glycoside hydrolase family 20 catalytic" evidence="5">
    <location>
        <begin position="99"/>
        <end position="299"/>
    </location>
</feature>
<dbReference type="GO" id="GO:0005975">
    <property type="term" value="P:carbohydrate metabolic process"/>
    <property type="evidence" value="ECO:0007669"/>
    <property type="project" value="InterPro"/>
</dbReference>
<dbReference type="Gene3D" id="3.20.20.80">
    <property type="entry name" value="Glycosidases"/>
    <property type="match status" value="1"/>
</dbReference>
<proteinExistence type="inferred from homology"/>
<dbReference type="InterPro" id="IPR017853">
    <property type="entry name" value="GH"/>
</dbReference>
<dbReference type="EC" id="3.2.1.52" evidence="3"/>
<reference evidence="6" key="1">
    <citation type="journal article" date="2020" name="mSystems">
        <title>Genome- and Community-Level Interaction Insights into Carbon Utilization and Element Cycling Functions of Hydrothermarchaeota in Hydrothermal Sediment.</title>
        <authorList>
            <person name="Zhou Z."/>
            <person name="Liu Y."/>
            <person name="Xu W."/>
            <person name="Pan J."/>
            <person name="Luo Z.H."/>
            <person name="Li M."/>
        </authorList>
    </citation>
    <scope>NUCLEOTIDE SEQUENCE [LARGE SCALE GENOMIC DNA]</scope>
    <source>
        <strain evidence="6">SpSt-732</strain>
    </source>
</reference>
<evidence type="ECO:0000256" key="2">
    <source>
        <dbReference type="ARBA" id="ARBA00006285"/>
    </source>
</evidence>
<keyword evidence="4" id="KW-0378">Hydrolase</keyword>
<comment type="caution">
    <text evidence="6">The sequence shown here is derived from an EMBL/GenBank/DDBJ whole genome shotgun (WGS) entry which is preliminary data.</text>
</comment>
<accession>A0A7C4FHJ1</accession>
<dbReference type="AlphaFoldDB" id="A0A7C4FHJ1"/>
<comment type="similarity">
    <text evidence="2">Belongs to the glycosyl hydrolase 20 family.</text>
</comment>
<sequence>MYYNRIYIVPEPKLIEFDGTWYDFDGFSNFSKFLAREFGVPQGSWVIEKVSGTGTGVAVEKGVVRIWGNENVALATVLQLVVQGRGKMPRIRVVEELRFGFRGFHLDVARGGVPTVSTLKRLLRWLFLLKYNYLGLYLEDLFPWERYPDIGAHRGRYTREELREVIEYGAALGVEVFPSLELLGHMENILSLPPYTRLSEWHNPAEGVLNISSEEARAFGLSLLEEVLDFFPSKYVHIGGDETWALGRGKSLDKTLAFEGPRLYEEYTKLLVEVVRKRGRVPMVWGDMITAAYLRESERGLWRRVLESPLWRDAVVVNWDYTPRGVEHFKKSVEELGNMGLRQVVAPGLWNWSRFYPDYVTALENLRNFLTVARGEPSVEGFLVTTWGDDGSECLFSHLYPLILAAMEIAEGVGNWEEKWLALTGEDRAVLEVRKVFGKVDTVVNEYSSRWGFWLPKHILLKTRAMSMYRRYLPQELFERVRMDLEEAVMKSESIALPQDLQFIREFYKACLKALDSKVMTSDYIDLAKLYKELWLSERKPQGLEEVIGKFWRAAGLVEIEENILKYS</sequence>
<dbReference type="Pfam" id="PF00728">
    <property type="entry name" value="Glyco_hydro_20"/>
    <property type="match status" value="1"/>
</dbReference>
<comment type="catalytic activity">
    <reaction evidence="1">
        <text>Hydrolysis of terminal non-reducing N-acetyl-D-hexosamine residues in N-acetyl-beta-D-hexosaminides.</text>
        <dbReference type="EC" id="3.2.1.52"/>
    </reaction>
</comment>
<dbReference type="GO" id="GO:0030203">
    <property type="term" value="P:glycosaminoglycan metabolic process"/>
    <property type="evidence" value="ECO:0007669"/>
    <property type="project" value="TreeGrafter"/>
</dbReference>
<evidence type="ECO:0000256" key="1">
    <source>
        <dbReference type="ARBA" id="ARBA00001231"/>
    </source>
</evidence>
<dbReference type="GO" id="GO:0016020">
    <property type="term" value="C:membrane"/>
    <property type="evidence" value="ECO:0007669"/>
    <property type="project" value="TreeGrafter"/>
</dbReference>
<dbReference type="PANTHER" id="PTHR22600">
    <property type="entry name" value="BETA-HEXOSAMINIDASE"/>
    <property type="match status" value="1"/>
</dbReference>
<dbReference type="CDD" id="cd06565">
    <property type="entry name" value="GH20_GcnA-like"/>
    <property type="match status" value="1"/>
</dbReference>
<dbReference type="EMBL" id="DTFF01000042">
    <property type="protein sequence ID" value="HGI87710.1"/>
    <property type="molecule type" value="Genomic_DNA"/>
</dbReference>
<organism evidence="6">
    <name type="scientific">Ignisphaera aggregans</name>
    <dbReference type="NCBI Taxonomy" id="334771"/>
    <lineage>
        <taxon>Archaea</taxon>
        <taxon>Thermoproteota</taxon>
        <taxon>Thermoprotei</taxon>
        <taxon>Desulfurococcales</taxon>
        <taxon>Desulfurococcaceae</taxon>
        <taxon>Ignisphaera</taxon>
    </lineage>
</organism>
<dbReference type="InterPro" id="IPR015883">
    <property type="entry name" value="Glyco_hydro_20_cat"/>
</dbReference>
<evidence type="ECO:0000259" key="5">
    <source>
        <dbReference type="Pfam" id="PF00728"/>
    </source>
</evidence>
<gene>
    <name evidence="6" type="ORF">ENV14_04880</name>
</gene>
<protein>
    <recommendedName>
        <fullName evidence="3">beta-N-acetylhexosaminidase</fullName>
        <ecNumber evidence="3">3.2.1.52</ecNumber>
    </recommendedName>
</protein>
<evidence type="ECO:0000313" key="6">
    <source>
        <dbReference type="EMBL" id="HGI87710.1"/>
    </source>
</evidence>
<evidence type="ECO:0000256" key="3">
    <source>
        <dbReference type="ARBA" id="ARBA00012663"/>
    </source>
</evidence>